<evidence type="ECO:0000313" key="4">
    <source>
        <dbReference type="EMBL" id="CDW85304.1"/>
    </source>
</evidence>
<organism evidence="4 5">
    <name type="scientific">Stylonychia lemnae</name>
    <name type="common">Ciliate</name>
    <dbReference type="NCBI Taxonomy" id="5949"/>
    <lineage>
        <taxon>Eukaryota</taxon>
        <taxon>Sar</taxon>
        <taxon>Alveolata</taxon>
        <taxon>Ciliophora</taxon>
        <taxon>Intramacronucleata</taxon>
        <taxon>Spirotrichea</taxon>
        <taxon>Stichotrichia</taxon>
        <taxon>Sporadotrichida</taxon>
        <taxon>Oxytrichidae</taxon>
        <taxon>Stylonychinae</taxon>
        <taxon>Stylonychia</taxon>
    </lineage>
</organism>
<accession>A0A078ASY9</accession>
<dbReference type="Proteomes" id="UP000039865">
    <property type="component" value="Unassembled WGS sequence"/>
</dbReference>
<feature type="compositionally biased region" description="Polar residues" evidence="2">
    <location>
        <begin position="10"/>
        <end position="34"/>
    </location>
</feature>
<keyword evidence="3" id="KW-0812">Transmembrane</keyword>
<dbReference type="SUPFAM" id="SSF81324">
    <property type="entry name" value="Voltage-gated potassium channels"/>
    <property type="match status" value="1"/>
</dbReference>
<keyword evidence="5" id="KW-1185">Reference proteome</keyword>
<feature type="compositionally biased region" description="Polar residues" evidence="2">
    <location>
        <begin position="715"/>
        <end position="737"/>
    </location>
</feature>
<feature type="coiled-coil region" evidence="1">
    <location>
        <begin position="351"/>
        <end position="385"/>
    </location>
</feature>
<feature type="region of interest" description="Disordered" evidence="2">
    <location>
        <begin position="715"/>
        <end position="779"/>
    </location>
</feature>
<sequence>MEVPQHEIDVNQSNPMRKRSSFPQNTSDISKASLNDNENQGLARMQHFNTGLINVKTKRRGQNDQQAAKNEQQVNPQFPMKLFQNIGNQANELHHIIACPPMFEKDFIQKTTYHAYHQRMPIILQNLMLLRFYLVIRLTTNRSRWTDISSEDSCEKEGFEADLAFAIKSLLKEKPFLMLFMNFTLSILCFGFSVRSFERAYYEDQRFDDEQDYYQNYNYIWNSFWLVVVTMTTGKIDQLIDIQLDLVIFIRSEFTLAEQKAFELLRRLIQKEELKREAAALISAWWRTRKLRKIQQKKFLESIEYKKLGTKKNSWRSIISLATFAQEIFIKRMSQFQKERQRVLRQGIPLSENLQKINKLIENHLKELNNAMMTFREMRKNVEKLIIVIEKDSQSVDNIMLNLQNLDYVLNKIVYLKVHALNMIFKDTIVLKKQDIDDYTKSRGLVALRGLMQNALQLIMKETQQKLFGFQWENSDQKQKKEDKDNKMQQISFNSQSRKVLHDMRAEKQSSESKILHLDSGVLFENKDKSQRLEQNKFLLESYYASPVNPFNLVNNSKSNQQNNITPQLKGISSSIEEEIQNEEKFQIMRDQNIQKQSAITIIDQEDQSYKLGSLRDYKQKGKKTKNKVIEIHEEIFETQQNLFKQDENASRQIVQDEQKIILKQLKIENFRPSQVLPPAEIHQQNLEGKDSICGNDQDEAQQIINDELRLSQNILRDESGNNSSKTENNYSSIYTESKNEETSGSRKKSSVDQGSDQKLNITNSNDTSQINEDNSLTEKPIEQILQKAVRLSVKHSENDLSSLQLPRSSLTQKFYGVQDHPYHAIDQNWKPIQMKEKQQMEKEIQRKLIQDRLKISGQWMQENLPSIFEDAMINMMQRNLEYQKKFTQQYKR</sequence>
<dbReference type="GO" id="GO:0016286">
    <property type="term" value="F:small conductance calcium-activated potassium channel activity"/>
    <property type="evidence" value="ECO:0007669"/>
    <property type="project" value="InterPro"/>
</dbReference>
<dbReference type="Gene3D" id="1.10.287.70">
    <property type="match status" value="1"/>
</dbReference>
<proteinExistence type="predicted"/>
<feature type="compositionally biased region" description="Polar residues" evidence="2">
    <location>
        <begin position="752"/>
        <end position="775"/>
    </location>
</feature>
<dbReference type="EMBL" id="CCKQ01013615">
    <property type="protein sequence ID" value="CDW85304.1"/>
    <property type="molecule type" value="Genomic_DNA"/>
</dbReference>
<dbReference type="OrthoDB" id="10035564at2759"/>
<evidence type="ECO:0000256" key="3">
    <source>
        <dbReference type="SAM" id="Phobius"/>
    </source>
</evidence>
<dbReference type="GO" id="GO:0016020">
    <property type="term" value="C:membrane"/>
    <property type="evidence" value="ECO:0007669"/>
    <property type="project" value="InterPro"/>
</dbReference>
<dbReference type="InterPro" id="IPR015449">
    <property type="entry name" value="K_chnl_Ca-activ_SK"/>
</dbReference>
<protein>
    <submittedName>
        <fullName evidence="4">Uncharacterized protein</fullName>
    </submittedName>
</protein>
<feature type="region of interest" description="Disordered" evidence="2">
    <location>
        <begin position="1"/>
        <end position="34"/>
    </location>
</feature>
<evidence type="ECO:0000256" key="1">
    <source>
        <dbReference type="SAM" id="Coils"/>
    </source>
</evidence>
<evidence type="ECO:0000256" key="2">
    <source>
        <dbReference type="SAM" id="MobiDB-lite"/>
    </source>
</evidence>
<dbReference type="InParanoid" id="A0A078ASY9"/>
<gene>
    <name evidence="4" type="primary">Contig2164.g2328</name>
    <name evidence="4" type="ORF">STYLEM_14378</name>
</gene>
<keyword evidence="1" id="KW-0175">Coiled coil</keyword>
<keyword evidence="3" id="KW-1133">Transmembrane helix</keyword>
<dbReference type="PANTHER" id="PTHR10153">
    <property type="entry name" value="SMALL CONDUCTANCE CALCIUM-ACTIVATED POTASSIUM CHANNEL"/>
    <property type="match status" value="1"/>
</dbReference>
<reference evidence="4 5" key="1">
    <citation type="submission" date="2014-06" db="EMBL/GenBank/DDBJ databases">
        <authorList>
            <person name="Swart Estienne"/>
        </authorList>
    </citation>
    <scope>NUCLEOTIDE SEQUENCE [LARGE SCALE GENOMIC DNA]</scope>
    <source>
        <strain evidence="4 5">130c</strain>
    </source>
</reference>
<name>A0A078ASY9_STYLE</name>
<feature type="transmembrane region" description="Helical" evidence="3">
    <location>
        <begin position="176"/>
        <end position="194"/>
    </location>
</feature>
<dbReference type="AlphaFoldDB" id="A0A078ASY9"/>
<keyword evidence="3" id="KW-0472">Membrane</keyword>
<evidence type="ECO:0000313" key="5">
    <source>
        <dbReference type="Proteomes" id="UP000039865"/>
    </source>
</evidence>